<keyword evidence="1" id="KW-0812">Transmembrane</keyword>
<dbReference type="EMBL" id="PEBD01000012">
    <property type="protein sequence ID" value="PHV64578.1"/>
    <property type="molecule type" value="Genomic_DNA"/>
</dbReference>
<keyword evidence="1" id="KW-0472">Membrane</keyword>
<keyword evidence="1" id="KW-1133">Transmembrane helix</keyword>
<reference evidence="3 4" key="1">
    <citation type="submission" date="2017-10" db="EMBL/GenBank/DDBJ databases">
        <title>The draft genome sequence of Williamsia sp. BULT 1.1 isolated from the semi-arid grassland soils from South Africa.</title>
        <authorList>
            <person name="Kabwe M.H."/>
            <person name="Govender N."/>
            <person name="Mutseka Lunga P."/>
            <person name="Vikram S."/>
            <person name="Makhalanyane T.P."/>
        </authorList>
    </citation>
    <scope>NUCLEOTIDE SEQUENCE [LARGE SCALE GENOMIC DNA]</scope>
    <source>
        <strain evidence="3 4">BULT 1.1</strain>
    </source>
</reference>
<evidence type="ECO:0000313" key="2">
    <source>
        <dbReference type="EMBL" id="MDV7135423.1"/>
    </source>
</evidence>
<dbReference type="InterPro" id="IPR025327">
    <property type="entry name" value="DUF4233"/>
</dbReference>
<dbReference type="EMBL" id="JAWLUM010000003">
    <property type="protein sequence ID" value="MDV7135423.1"/>
    <property type="molecule type" value="Genomic_DNA"/>
</dbReference>
<feature type="transmembrane region" description="Helical" evidence="1">
    <location>
        <begin position="25"/>
        <end position="45"/>
    </location>
</feature>
<proteinExistence type="predicted"/>
<dbReference type="Pfam" id="PF14017">
    <property type="entry name" value="DUF4233"/>
    <property type="match status" value="1"/>
</dbReference>
<name>A0A2G3PFJ8_WILMA</name>
<organism evidence="3 4">
    <name type="scientific">Williamsia marianensis</name>
    <dbReference type="NCBI Taxonomy" id="85044"/>
    <lineage>
        <taxon>Bacteria</taxon>
        <taxon>Bacillati</taxon>
        <taxon>Actinomycetota</taxon>
        <taxon>Actinomycetes</taxon>
        <taxon>Mycobacteriales</taxon>
        <taxon>Nocardiaceae</taxon>
        <taxon>Williamsia</taxon>
    </lineage>
</organism>
<dbReference type="RefSeq" id="WP_099384862.1">
    <property type="nucleotide sequence ID" value="NZ_JAWLUM010000003.1"/>
</dbReference>
<feature type="transmembrane region" description="Helical" evidence="1">
    <location>
        <begin position="95"/>
        <end position="117"/>
    </location>
</feature>
<evidence type="ECO:0000256" key="1">
    <source>
        <dbReference type="SAM" id="Phobius"/>
    </source>
</evidence>
<dbReference type="Proteomes" id="UP001185792">
    <property type="component" value="Unassembled WGS sequence"/>
</dbReference>
<accession>A0A2G3PFJ8</accession>
<keyword evidence="5" id="KW-1185">Reference proteome</keyword>
<sequence length="138" mass="15022">MSPQNPDPSARFTPPTVDPWRGLRGVMAGTLILEAIVVMLAFPIVVRVGGGLTAWSAVYLGVLTLALILGSGLQGRSWALPYDLALQVITVAGWIVHWSIGAVGVVFLLVWLYIAYIKRDVRLRMERGLLNGQEPITD</sequence>
<dbReference type="Proteomes" id="UP000225108">
    <property type="component" value="Unassembled WGS sequence"/>
</dbReference>
<protein>
    <submittedName>
        <fullName evidence="2">DUF4233 domain-containing protein</fullName>
    </submittedName>
</protein>
<comment type="caution">
    <text evidence="3">The sequence shown here is derived from an EMBL/GenBank/DDBJ whole genome shotgun (WGS) entry which is preliminary data.</text>
</comment>
<evidence type="ECO:0000313" key="4">
    <source>
        <dbReference type="Proteomes" id="UP000225108"/>
    </source>
</evidence>
<gene>
    <name evidence="3" type="ORF">CSW57_22505</name>
    <name evidence="2" type="ORF">R4198_17120</name>
</gene>
<evidence type="ECO:0000313" key="3">
    <source>
        <dbReference type="EMBL" id="PHV64578.1"/>
    </source>
</evidence>
<feature type="transmembrane region" description="Helical" evidence="1">
    <location>
        <begin position="57"/>
        <end position="75"/>
    </location>
</feature>
<reference evidence="2 5" key="2">
    <citation type="submission" date="2023-10" db="EMBL/GenBank/DDBJ databases">
        <title>Development of a sustainable strategy for remediation of hydrocarbon-contaminated territories based on the waste exchange concept.</title>
        <authorList>
            <person name="Krivoruchko A."/>
        </authorList>
    </citation>
    <scope>NUCLEOTIDE SEQUENCE [LARGE SCALE GENOMIC DNA]</scope>
    <source>
        <strain evidence="2 5">IEGM 1236</strain>
    </source>
</reference>
<dbReference type="AlphaFoldDB" id="A0A2G3PFJ8"/>
<evidence type="ECO:0000313" key="5">
    <source>
        <dbReference type="Proteomes" id="UP001185792"/>
    </source>
</evidence>